<reference evidence="1" key="2">
    <citation type="submission" date="2025-09" db="UniProtKB">
        <authorList>
            <consortium name="Ensembl"/>
        </authorList>
    </citation>
    <scope>IDENTIFICATION</scope>
</reference>
<protein>
    <submittedName>
        <fullName evidence="1">Uncharacterized protein</fullName>
    </submittedName>
</protein>
<evidence type="ECO:0000313" key="1">
    <source>
        <dbReference type="Ensembl" id="ENSSLUP00000009916.1"/>
    </source>
</evidence>
<evidence type="ECO:0000313" key="2">
    <source>
        <dbReference type="Proteomes" id="UP000694568"/>
    </source>
</evidence>
<dbReference type="AlphaFoldDB" id="A0A8C9XEM3"/>
<dbReference type="Proteomes" id="UP000694568">
    <property type="component" value="Unplaced"/>
</dbReference>
<reference evidence="1" key="1">
    <citation type="submission" date="2025-08" db="UniProtKB">
        <authorList>
            <consortium name="Ensembl"/>
        </authorList>
    </citation>
    <scope>IDENTIFICATION</scope>
</reference>
<dbReference type="GeneTree" id="ENSGT01150000287059"/>
<name>A0A8C9XEM3_SANLU</name>
<organism evidence="1 2">
    <name type="scientific">Sander lucioperca</name>
    <name type="common">Pike-perch</name>
    <name type="synonym">Perca lucioperca</name>
    <dbReference type="NCBI Taxonomy" id="283035"/>
    <lineage>
        <taxon>Eukaryota</taxon>
        <taxon>Metazoa</taxon>
        <taxon>Chordata</taxon>
        <taxon>Craniata</taxon>
        <taxon>Vertebrata</taxon>
        <taxon>Euteleostomi</taxon>
        <taxon>Actinopterygii</taxon>
        <taxon>Neopterygii</taxon>
        <taxon>Teleostei</taxon>
        <taxon>Neoteleostei</taxon>
        <taxon>Acanthomorphata</taxon>
        <taxon>Eupercaria</taxon>
        <taxon>Perciformes</taxon>
        <taxon>Percoidei</taxon>
        <taxon>Percidae</taxon>
        <taxon>Luciopercinae</taxon>
        <taxon>Sander</taxon>
    </lineage>
</organism>
<dbReference type="Ensembl" id="ENSSLUT00000010228.1">
    <property type="protein sequence ID" value="ENSSLUP00000009916.1"/>
    <property type="gene ID" value="ENSSLUG00000004678.1"/>
</dbReference>
<proteinExistence type="predicted"/>
<sequence>MSTVTWTVAVGLSKIGILSFTSCTLTVICNVPVLGGFPPSTAVSVSLITGCFSRSKAFCSTISADIVASPPFCTSRVKCSF</sequence>
<accession>A0A8C9XEM3</accession>
<keyword evidence="2" id="KW-1185">Reference proteome</keyword>